<protein>
    <submittedName>
        <fullName evidence="1">Uncharacterized protein</fullName>
    </submittedName>
</protein>
<keyword evidence="2" id="KW-1185">Reference proteome</keyword>
<evidence type="ECO:0000313" key="2">
    <source>
        <dbReference type="Proteomes" id="UP000321058"/>
    </source>
</evidence>
<dbReference type="AlphaFoldDB" id="A0A512N433"/>
<organism evidence="1 2">
    <name type="scientific">Reyranella soli</name>
    <dbReference type="NCBI Taxonomy" id="1230389"/>
    <lineage>
        <taxon>Bacteria</taxon>
        <taxon>Pseudomonadati</taxon>
        <taxon>Pseudomonadota</taxon>
        <taxon>Alphaproteobacteria</taxon>
        <taxon>Hyphomicrobiales</taxon>
        <taxon>Reyranellaceae</taxon>
        <taxon>Reyranella</taxon>
    </lineage>
</organism>
<reference evidence="1 2" key="1">
    <citation type="submission" date="2019-07" db="EMBL/GenBank/DDBJ databases">
        <title>Whole genome shotgun sequence of Reyranella soli NBRC 108950.</title>
        <authorList>
            <person name="Hosoyama A."/>
            <person name="Uohara A."/>
            <person name="Ohji S."/>
            <person name="Ichikawa N."/>
        </authorList>
    </citation>
    <scope>NUCLEOTIDE SEQUENCE [LARGE SCALE GENOMIC DNA]</scope>
    <source>
        <strain evidence="1 2">NBRC 108950</strain>
    </source>
</reference>
<dbReference type="Proteomes" id="UP000321058">
    <property type="component" value="Unassembled WGS sequence"/>
</dbReference>
<dbReference type="EMBL" id="BKAJ01000017">
    <property type="protein sequence ID" value="GEP53749.1"/>
    <property type="molecule type" value="Genomic_DNA"/>
</dbReference>
<sequence length="77" mass="8403">MMSARTSKATTVWRQPDGKPVSCLEKIKVLNQNIQEIETLCADALEDGVLMGCDADQIKAALHELIDGLKAPHNAKK</sequence>
<name>A0A512N433_9HYPH</name>
<accession>A0A512N433</accession>
<evidence type="ECO:0000313" key="1">
    <source>
        <dbReference type="EMBL" id="GEP53749.1"/>
    </source>
</evidence>
<gene>
    <name evidence="1" type="ORF">RSO01_09150</name>
</gene>
<comment type="caution">
    <text evidence="1">The sequence shown here is derived from an EMBL/GenBank/DDBJ whole genome shotgun (WGS) entry which is preliminary data.</text>
</comment>
<proteinExistence type="predicted"/>